<organism evidence="2 3">
    <name type="scientific">Colletotrichum tanaceti</name>
    <dbReference type="NCBI Taxonomy" id="1306861"/>
    <lineage>
        <taxon>Eukaryota</taxon>
        <taxon>Fungi</taxon>
        <taxon>Dikarya</taxon>
        <taxon>Ascomycota</taxon>
        <taxon>Pezizomycotina</taxon>
        <taxon>Sordariomycetes</taxon>
        <taxon>Hypocreomycetidae</taxon>
        <taxon>Glomerellales</taxon>
        <taxon>Glomerellaceae</taxon>
        <taxon>Colletotrichum</taxon>
        <taxon>Colletotrichum destructivum species complex</taxon>
    </lineage>
</organism>
<dbReference type="Proteomes" id="UP000310108">
    <property type="component" value="Unassembled WGS sequence"/>
</dbReference>
<evidence type="ECO:0000313" key="2">
    <source>
        <dbReference type="EMBL" id="TKW49332.1"/>
    </source>
</evidence>
<feature type="compositionally biased region" description="Polar residues" evidence="1">
    <location>
        <begin position="198"/>
        <end position="218"/>
    </location>
</feature>
<name>A0A4U6X1S8_9PEZI</name>
<reference evidence="2 3" key="1">
    <citation type="journal article" date="2019" name="PLoS ONE">
        <title>Comparative genome analysis indicates high evolutionary potential of pathogenicity genes in Colletotrichum tanaceti.</title>
        <authorList>
            <person name="Lelwala R.V."/>
            <person name="Korhonen P.K."/>
            <person name="Young N.D."/>
            <person name="Scott J.B."/>
            <person name="Ades P.A."/>
            <person name="Gasser R.B."/>
            <person name="Taylor P.W.J."/>
        </authorList>
    </citation>
    <scope>NUCLEOTIDE SEQUENCE [LARGE SCALE GENOMIC DNA]</scope>
    <source>
        <strain evidence="2">BRIP57314</strain>
    </source>
</reference>
<protein>
    <submittedName>
        <fullName evidence="2">Uncharacterized protein</fullName>
    </submittedName>
</protein>
<keyword evidence="3" id="KW-1185">Reference proteome</keyword>
<evidence type="ECO:0000256" key="1">
    <source>
        <dbReference type="SAM" id="MobiDB-lite"/>
    </source>
</evidence>
<comment type="caution">
    <text evidence="2">The sequence shown here is derived from an EMBL/GenBank/DDBJ whole genome shotgun (WGS) entry which is preliminary data.</text>
</comment>
<dbReference type="EMBL" id="PJEX01000564">
    <property type="protein sequence ID" value="TKW49332.1"/>
    <property type="molecule type" value="Genomic_DNA"/>
</dbReference>
<proteinExistence type="predicted"/>
<dbReference type="AlphaFoldDB" id="A0A4U6X1S8"/>
<accession>A0A4U6X1S8</accession>
<gene>
    <name evidence="2" type="ORF">CTA1_13322</name>
</gene>
<feature type="region of interest" description="Disordered" evidence="1">
    <location>
        <begin position="190"/>
        <end position="221"/>
    </location>
</feature>
<sequence length="241" mass="26616">MVLFLVSKALPPPPPKNPPSPLTSYISLVHLDPFRTASSREVLLKAPSNLVEVSFPNGRPQPPGFASEKQPFFARARATFFLPQFIFFHYARVAYLFRRQQIPENPFVSLSSLLNSCVSAPSAPYTSQKRLIEKLGFPPPPRHSVSSHVSKYFADLGGSKLSEVALQRSQIVKSSFSRLIPSTGKNLDQWGTAFSPETPENSAKTPAANMDSSSQIDQKTLEPTIISKTFDMKLLHNQASS</sequence>
<evidence type="ECO:0000313" key="3">
    <source>
        <dbReference type="Proteomes" id="UP000310108"/>
    </source>
</evidence>